<protein>
    <recommendedName>
        <fullName evidence="4">SDR family NAD(P)-dependent oxidoreductase</fullName>
    </recommendedName>
</protein>
<dbReference type="AlphaFoldDB" id="A0A383AC65"/>
<evidence type="ECO:0000313" key="3">
    <source>
        <dbReference type="EMBL" id="SVE05190.1"/>
    </source>
</evidence>
<accession>A0A383AC65</accession>
<dbReference type="PANTHER" id="PTHR43669">
    <property type="entry name" value="5-KETO-D-GLUCONATE 5-REDUCTASE"/>
    <property type="match status" value="1"/>
</dbReference>
<gene>
    <name evidence="3" type="ORF">METZ01_LOCUS458044</name>
</gene>
<evidence type="ECO:0000256" key="2">
    <source>
        <dbReference type="ARBA" id="ARBA00023002"/>
    </source>
</evidence>
<organism evidence="3">
    <name type="scientific">marine metagenome</name>
    <dbReference type="NCBI Taxonomy" id="408172"/>
    <lineage>
        <taxon>unclassified sequences</taxon>
        <taxon>metagenomes</taxon>
        <taxon>ecological metagenomes</taxon>
    </lineage>
</organism>
<proteinExistence type="inferred from homology"/>
<dbReference type="Gene3D" id="3.40.50.720">
    <property type="entry name" value="NAD(P)-binding Rossmann-like Domain"/>
    <property type="match status" value="1"/>
</dbReference>
<dbReference type="GO" id="GO:0016491">
    <property type="term" value="F:oxidoreductase activity"/>
    <property type="evidence" value="ECO:0007669"/>
    <property type="project" value="UniProtKB-KW"/>
</dbReference>
<sequence>MASLQKKVAIVTGGAMGIGGAISRRLAREGAKVLVADFNDEVAAENVERIRSAGGIAEAFHADVSETDD</sequence>
<evidence type="ECO:0008006" key="4">
    <source>
        <dbReference type="Google" id="ProtNLM"/>
    </source>
</evidence>
<dbReference type="PANTHER" id="PTHR43669:SF3">
    <property type="entry name" value="ALCOHOL DEHYDROGENASE, PUTATIVE (AFU_ORTHOLOGUE AFUA_3G03445)-RELATED"/>
    <property type="match status" value="1"/>
</dbReference>
<feature type="non-terminal residue" evidence="3">
    <location>
        <position position="69"/>
    </location>
</feature>
<keyword evidence="2" id="KW-0560">Oxidoreductase</keyword>
<comment type="similarity">
    <text evidence="1">Belongs to the short-chain dehydrogenases/reductases (SDR) family.</text>
</comment>
<evidence type="ECO:0000256" key="1">
    <source>
        <dbReference type="ARBA" id="ARBA00006484"/>
    </source>
</evidence>
<dbReference type="EMBL" id="UINC01190840">
    <property type="protein sequence ID" value="SVE05190.1"/>
    <property type="molecule type" value="Genomic_DNA"/>
</dbReference>
<dbReference type="InterPro" id="IPR036291">
    <property type="entry name" value="NAD(P)-bd_dom_sf"/>
</dbReference>
<dbReference type="SUPFAM" id="SSF51735">
    <property type="entry name" value="NAD(P)-binding Rossmann-fold domains"/>
    <property type="match status" value="1"/>
</dbReference>
<dbReference type="InterPro" id="IPR002347">
    <property type="entry name" value="SDR_fam"/>
</dbReference>
<dbReference type="Pfam" id="PF00106">
    <property type="entry name" value="adh_short"/>
    <property type="match status" value="1"/>
</dbReference>
<reference evidence="3" key="1">
    <citation type="submission" date="2018-05" db="EMBL/GenBank/DDBJ databases">
        <authorList>
            <person name="Lanie J.A."/>
            <person name="Ng W.-L."/>
            <person name="Kazmierczak K.M."/>
            <person name="Andrzejewski T.M."/>
            <person name="Davidsen T.M."/>
            <person name="Wayne K.J."/>
            <person name="Tettelin H."/>
            <person name="Glass J.I."/>
            <person name="Rusch D."/>
            <person name="Podicherti R."/>
            <person name="Tsui H.-C.T."/>
            <person name="Winkler M.E."/>
        </authorList>
    </citation>
    <scope>NUCLEOTIDE SEQUENCE</scope>
</reference>
<name>A0A383AC65_9ZZZZ</name>